<dbReference type="GO" id="GO:0005829">
    <property type="term" value="C:cytosol"/>
    <property type="evidence" value="ECO:0007669"/>
    <property type="project" value="TreeGrafter"/>
</dbReference>
<evidence type="ECO:0000256" key="4">
    <source>
        <dbReference type="ARBA" id="ARBA00022857"/>
    </source>
</evidence>
<evidence type="ECO:0000259" key="6">
    <source>
        <dbReference type="PROSITE" id="PS51330"/>
    </source>
</evidence>
<sequence>MEWFQPGIEIVHDISEAIELASIEAGAEGWAWVIGGGAIYATMLPRCERLLVTHVKAEVGGDTWFPYINWDDWEEISRETLRKNDANMFEMAFASYERA</sequence>
<dbReference type="InterPro" id="IPR001796">
    <property type="entry name" value="DHFR_dom"/>
</dbReference>
<dbReference type="EMBL" id="KF900822">
    <property type="protein sequence ID" value="AIF08151.1"/>
    <property type="molecule type" value="Genomic_DNA"/>
</dbReference>
<dbReference type="PANTHER" id="PTHR48069:SF3">
    <property type="entry name" value="DIHYDROFOLATE REDUCTASE"/>
    <property type="match status" value="1"/>
</dbReference>
<dbReference type="SUPFAM" id="SSF53597">
    <property type="entry name" value="Dihydrofolate reductase-like"/>
    <property type="match status" value="1"/>
</dbReference>
<gene>
    <name evidence="7" type="primary">folA</name>
</gene>
<dbReference type="GO" id="GO:0046654">
    <property type="term" value="P:tetrahydrofolate biosynthetic process"/>
    <property type="evidence" value="ECO:0007669"/>
    <property type="project" value="InterPro"/>
</dbReference>
<dbReference type="AlphaFoldDB" id="A0A075GWB4"/>
<dbReference type="EC" id="1.5.1.3" evidence="2"/>
<evidence type="ECO:0000256" key="5">
    <source>
        <dbReference type="ARBA" id="ARBA00023002"/>
    </source>
</evidence>
<dbReference type="GO" id="GO:0046452">
    <property type="term" value="P:dihydrofolate metabolic process"/>
    <property type="evidence" value="ECO:0007669"/>
    <property type="project" value="TreeGrafter"/>
</dbReference>
<accession>A0A075GWB4</accession>
<proteinExistence type="predicted"/>
<dbReference type="GO" id="GO:0050661">
    <property type="term" value="F:NADP binding"/>
    <property type="evidence" value="ECO:0007669"/>
    <property type="project" value="InterPro"/>
</dbReference>
<dbReference type="InterPro" id="IPR012259">
    <property type="entry name" value="DHFR"/>
</dbReference>
<comment type="pathway">
    <text evidence="1">Cofactor biosynthesis; tetrahydrofolate biosynthesis; 5,6,7,8-tetrahydrofolate from 7,8-dihydrofolate: step 1/1.</text>
</comment>
<dbReference type="PROSITE" id="PS51330">
    <property type="entry name" value="DHFR_2"/>
    <property type="match status" value="1"/>
</dbReference>
<evidence type="ECO:0000256" key="3">
    <source>
        <dbReference type="ARBA" id="ARBA00022563"/>
    </source>
</evidence>
<dbReference type="GO" id="GO:0004146">
    <property type="term" value="F:dihydrofolate reductase activity"/>
    <property type="evidence" value="ECO:0007669"/>
    <property type="project" value="UniProtKB-EC"/>
</dbReference>
<feature type="domain" description="DHFR" evidence="6">
    <location>
        <begin position="1"/>
        <end position="98"/>
    </location>
</feature>
<protein>
    <recommendedName>
        <fullName evidence="2">dihydrofolate reductase</fullName>
        <ecNumber evidence="2">1.5.1.3</ecNumber>
    </recommendedName>
</protein>
<dbReference type="InterPro" id="IPR024072">
    <property type="entry name" value="DHFR-like_dom_sf"/>
</dbReference>
<dbReference type="PANTHER" id="PTHR48069">
    <property type="entry name" value="DIHYDROFOLATE REDUCTASE"/>
    <property type="match status" value="1"/>
</dbReference>
<dbReference type="GO" id="GO:0046655">
    <property type="term" value="P:folic acid metabolic process"/>
    <property type="evidence" value="ECO:0007669"/>
    <property type="project" value="TreeGrafter"/>
</dbReference>
<dbReference type="GO" id="GO:0006730">
    <property type="term" value="P:one-carbon metabolic process"/>
    <property type="evidence" value="ECO:0007669"/>
    <property type="project" value="UniProtKB-KW"/>
</dbReference>
<evidence type="ECO:0000313" key="7">
    <source>
        <dbReference type="EMBL" id="AIF08151.1"/>
    </source>
</evidence>
<evidence type="ECO:0000256" key="1">
    <source>
        <dbReference type="ARBA" id="ARBA00004903"/>
    </source>
</evidence>
<keyword evidence="3" id="KW-0554">One-carbon metabolism</keyword>
<name>A0A075GWB4_9EURY</name>
<reference evidence="7" key="1">
    <citation type="journal article" date="2014" name="Genome Biol. Evol.">
        <title>Pangenome evidence for extensive interdomain horizontal transfer affecting lineage core and shell genes in uncultured planktonic thaumarchaeota and euryarchaeota.</title>
        <authorList>
            <person name="Deschamps P."/>
            <person name="Zivanovic Y."/>
            <person name="Moreira D."/>
            <person name="Rodriguez-Valera F."/>
            <person name="Lopez-Garcia P."/>
        </authorList>
    </citation>
    <scope>NUCLEOTIDE SEQUENCE</scope>
</reference>
<keyword evidence="5 7" id="KW-0560">Oxidoreductase</keyword>
<dbReference type="Gene3D" id="3.40.430.10">
    <property type="entry name" value="Dihydrofolate Reductase, subunit A"/>
    <property type="match status" value="1"/>
</dbReference>
<evidence type="ECO:0000256" key="2">
    <source>
        <dbReference type="ARBA" id="ARBA00012856"/>
    </source>
</evidence>
<organism evidence="7">
    <name type="scientific">uncultured marine group II/III euryarchaeote KM3_27_D02</name>
    <dbReference type="NCBI Taxonomy" id="1456428"/>
    <lineage>
        <taxon>Archaea</taxon>
        <taxon>Methanobacteriati</taxon>
        <taxon>Methanobacteriota</taxon>
        <taxon>environmental samples</taxon>
    </lineage>
</organism>
<keyword evidence="4" id="KW-0521">NADP</keyword>
<dbReference type="CDD" id="cd00209">
    <property type="entry name" value="DHFR"/>
    <property type="match status" value="1"/>
</dbReference>
<dbReference type="Pfam" id="PF00186">
    <property type="entry name" value="DHFR_1"/>
    <property type="match status" value="1"/>
</dbReference>